<evidence type="ECO:0000313" key="1">
    <source>
        <dbReference type="EMBL" id="KAF2240960.1"/>
    </source>
</evidence>
<dbReference type="RefSeq" id="XP_033675964.1">
    <property type="nucleotide sequence ID" value="XM_033832382.1"/>
</dbReference>
<accession>A0A6A6HU61</accession>
<proteinExistence type="predicted"/>
<organism evidence="1 2">
    <name type="scientific">Trematosphaeria pertusa</name>
    <dbReference type="NCBI Taxonomy" id="390896"/>
    <lineage>
        <taxon>Eukaryota</taxon>
        <taxon>Fungi</taxon>
        <taxon>Dikarya</taxon>
        <taxon>Ascomycota</taxon>
        <taxon>Pezizomycotina</taxon>
        <taxon>Dothideomycetes</taxon>
        <taxon>Pleosporomycetidae</taxon>
        <taxon>Pleosporales</taxon>
        <taxon>Massarineae</taxon>
        <taxon>Trematosphaeriaceae</taxon>
        <taxon>Trematosphaeria</taxon>
    </lineage>
</organism>
<gene>
    <name evidence="1" type="ORF">BU26DRAFT_556426</name>
</gene>
<name>A0A6A6HU61_9PLEO</name>
<reference evidence="1" key="1">
    <citation type="journal article" date="2020" name="Stud. Mycol.">
        <title>101 Dothideomycetes genomes: a test case for predicting lifestyles and emergence of pathogens.</title>
        <authorList>
            <person name="Haridas S."/>
            <person name="Albert R."/>
            <person name="Binder M."/>
            <person name="Bloem J."/>
            <person name="Labutti K."/>
            <person name="Salamov A."/>
            <person name="Andreopoulos B."/>
            <person name="Baker S."/>
            <person name="Barry K."/>
            <person name="Bills G."/>
            <person name="Bluhm B."/>
            <person name="Cannon C."/>
            <person name="Castanera R."/>
            <person name="Culley D."/>
            <person name="Daum C."/>
            <person name="Ezra D."/>
            <person name="Gonzalez J."/>
            <person name="Henrissat B."/>
            <person name="Kuo A."/>
            <person name="Liang C."/>
            <person name="Lipzen A."/>
            <person name="Lutzoni F."/>
            <person name="Magnuson J."/>
            <person name="Mondo S."/>
            <person name="Nolan M."/>
            <person name="Ohm R."/>
            <person name="Pangilinan J."/>
            <person name="Park H.-J."/>
            <person name="Ramirez L."/>
            <person name="Alfaro M."/>
            <person name="Sun H."/>
            <person name="Tritt A."/>
            <person name="Yoshinaga Y."/>
            <person name="Zwiers L.-H."/>
            <person name="Turgeon B."/>
            <person name="Goodwin S."/>
            <person name="Spatafora J."/>
            <person name="Crous P."/>
            <person name="Grigoriev I."/>
        </authorList>
    </citation>
    <scope>NUCLEOTIDE SEQUENCE</scope>
    <source>
        <strain evidence="1">CBS 122368</strain>
    </source>
</reference>
<keyword evidence="2" id="KW-1185">Reference proteome</keyword>
<dbReference type="EMBL" id="ML987214">
    <property type="protein sequence ID" value="KAF2240960.1"/>
    <property type="molecule type" value="Genomic_DNA"/>
</dbReference>
<dbReference type="GeneID" id="54585712"/>
<protein>
    <submittedName>
        <fullName evidence="1">Uncharacterized protein</fullName>
    </submittedName>
</protein>
<dbReference type="Proteomes" id="UP000800094">
    <property type="component" value="Unassembled WGS sequence"/>
</dbReference>
<dbReference type="AlphaFoldDB" id="A0A6A6HU61"/>
<sequence>MSSVDDDKYSSTIGGLRNAVPAAEARLKKTKKASYQSKCERFKRHWKALKDCLSFRRRRRYDGAKFGSTG</sequence>
<evidence type="ECO:0000313" key="2">
    <source>
        <dbReference type="Proteomes" id="UP000800094"/>
    </source>
</evidence>